<organism evidence="9 10">
    <name type="scientific">Alligator mississippiensis</name>
    <name type="common">American alligator</name>
    <dbReference type="NCBI Taxonomy" id="8496"/>
    <lineage>
        <taxon>Eukaryota</taxon>
        <taxon>Metazoa</taxon>
        <taxon>Chordata</taxon>
        <taxon>Craniata</taxon>
        <taxon>Vertebrata</taxon>
        <taxon>Euteleostomi</taxon>
        <taxon>Archelosauria</taxon>
        <taxon>Archosauria</taxon>
        <taxon>Crocodylia</taxon>
        <taxon>Alligatoridae</taxon>
        <taxon>Alligatorinae</taxon>
        <taxon>Alligator</taxon>
    </lineage>
</organism>
<evidence type="ECO:0000256" key="5">
    <source>
        <dbReference type="SAM" id="MobiDB-lite"/>
    </source>
</evidence>
<proteinExistence type="inferred from homology"/>
<name>A0A151N0Q9_ALLMI</name>
<dbReference type="CDD" id="cd21091">
    <property type="entry name" value="Fuzzy"/>
    <property type="match status" value="1"/>
</dbReference>
<dbReference type="Pfam" id="PF19036">
    <property type="entry name" value="Fuz_longin_1"/>
    <property type="match status" value="1"/>
</dbReference>
<accession>A0A151N0Q9</accession>
<sequence>MAEPGGSPVSLLCLAATSGVPLFYRGAPTRHQLPFSVIGSLNGVHMFGSNLDVALTAARTEGTRVLWRAFHNSITLIVMSSEEGASDFTLSRLLDNVFSAMVLVLGLEELANIRNVERLKKDLRACYKLIDSFLMPGERIGDLTHCVECVLVPCSTILQECLTAFTRAAESRFGCLLVGGRVAVATEPWWQLAPQEVNLLAWLVGSLLPSTTRDYPVYLPQGSPMVPHRLLTFQLLPGLDICLLCGPSPSLEAVKTELVPRFWKPLLEPLRACACPPSVPLHPGVLAFLLINREQKRSLSAVLPRGVQAEGPALPLGSCASVLRAFYALVVSHYFPCEGSPVPPLELPLGGGSHSAQHCYVVSAGYKAYAAQAPPHQLFLLLAPEVPTFALRPLATHILQYLVLQLGNKRQTPRDQIPTCQESTDADYWGPESPLRQGE</sequence>
<comment type="subcellular location">
    <subcellularLocation>
        <location evidence="1">Cytoplasm</location>
        <location evidence="1">Cytoskeleton</location>
    </subcellularLocation>
</comment>
<dbReference type="InterPro" id="IPR026069">
    <property type="entry name" value="Fuzzy"/>
</dbReference>
<dbReference type="STRING" id="8496.A0A151N0Q9"/>
<feature type="domain" description="FUZ/MON1/HPS1 third Longin" evidence="8">
    <location>
        <begin position="284"/>
        <end position="401"/>
    </location>
</feature>
<keyword evidence="10" id="KW-1185">Reference proteome</keyword>
<evidence type="ECO:0000259" key="7">
    <source>
        <dbReference type="Pfam" id="PF19037"/>
    </source>
</evidence>
<dbReference type="Pfam" id="PF19037">
    <property type="entry name" value="Fuz_longin_2"/>
    <property type="match status" value="1"/>
</dbReference>
<reference evidence="9 10" key="1">
    <citation type="journal article" date="2012" name="Genome Biol.">
        <title>Sequencing three crocodilian genomes to illuminate the evolution of archosaurs and amniotes.</title>
        <authorList>
            <person name="St John J.A."/>
            <person name="Braun E.L."/>
            <person name="Isberg S.R."/>
            <person name="Miles L.G."/>
            <person name="Chong A.Y."/>
            <person name="Gongora J."/>
            <person name="Dalzell P."/>
            <person name="Moran C."/>
            <person name="Bed'hom B."/>
            <person name="Abzhanov A."/>
            <person name="Burgess S.C."/>
            <person name="Cooksey A.M."/>
            <person name="Castoe T.A."/>
            <person name="Crawford N.G."/>
            <person name="Densmore L.D."/>
            <person name="Drew J.C."/>
            <person name="Edwards S.V."/>
            <person name="Faircloth B.C."/>
            <person name="Fujita M.K."/>
            <person name="Greenwold M.J."/>
            <person name="Hoffmann F.G."/>
            <person name="Howard J.M."/>
            <person name="Iguchi T."/>
            <person name="Janes D.E."/>
            <person name="Khan S.Y."/>
            <person name="Kohno S."/>
            <person name="de Koning A.J."/>
            <person name="Lance S.L."/>
            <person name="McCarthy F.M."/>
            <person name="McCormack J.E."/>
            <person name="Merchant M.E."/>
            <person name="Peterson D.G."/>
            <person name="Pollock D.D."/>
            <person name="Pourmand N."/>
            <person name="Raney B.J."/>
            <person name="Roessler K.A."/>
            <person name="Sanford J.R."/>
            <person name="Sawyer R.H."/>
            <person name="Schmidt C.J."/>
            <person name="Triplett E.W."/>
            <person name="Tuberville T.D."/>
            <person name="Venegas-Anaya M."/>
            <person name="Howard J.T."/>
            <person name="Jarvis E.D."/>
            <person name="Guillette L.J.Jr."/>
            <person name="Glenn T.C."/>
            <person name="Green R.E."/>
            <person name="Ray D.A."/>
        </authorList>
    </citation>
    <scope>NUCLEOTIDE SEQUENCE [LARGE SCALE GENOMIC DNA]</scope>
    <source>
        <strain evidence="9">KSC_2009_1</strain>
    </source>
</reference>
<dbReference type="InterPro" id="IPR043971">
    <property type="entry name" value="FUZ/MON1/HPS1_longin_2"/>
</dbReference>
<dbReference type="Pfam" id="PF19038">
    <property type="entry name" value="Fuz_longin_3"/>
    <property type="match status" value="1"/>
</dbReference>
<evidence type="ECO:0000256" key="1">
    <source>
        <dbReference type="ARBA" id="ARBA00004245"/>
    </source>
</evidence>
<evidence type="ECO:0000256" key="3">
    <source>
        <dbReference type="ARBA" id="ARBA00022490"/>
    </source>
</evidence>
<dbReference type="PANTHER" id="PTHR13559:SF1">
    <property type="entry name" value="PROTEIN FUZZY HOMOLOG"/>
    <property type="match status" value="1"/>
</dbReference>
<dbReference type="InterPro" id="IPR043970">
    <property type="entry name" value="FUZ/MON1/HPS1_longin_3"/>
</dbReference>
<comment type="caution">
    <text evidence="9">The sequence shown here is derived from an EMBL/GenBank/DDBJ whole genome shotgun (WGS) entry which is preliminary data.</text>
</comment>
<evidence type="ECO:0000313" key="9">
    <source>
        <dbReference type="EMBL" id="KYO30317.1"/>
    </source>
</evidence>
<evidence type="ECO:0000313" key="10">
    <source>
        <dbReference type="Proteomes" id="UP000050525"/>
    </source>
</evidence>
<dbReference type="eggNOG" id="ENOG502QVMY">
    <property type="taxonomic scope" value="Eukaryota"/>
</dbReference>
<feature type="region of interest" description="Disordered" evidence="5">
    <location>
        <begin position="413"/>
        <end position="439"/>
    </location>
</feature>
<dbReference type="GO" id="GO:0016192">
    <property type="term" value="P:vesicle-mediated transport"/>
    <property type="evidence" value="ECO:0007669"/>
    <property type="project" value="InterPro"/>
</dbReference>
<evidence type="ECO:0000259" key="6">
    <source>
        <dbReference type="Pfam" id="PF19036"/>
    </source>
</evidence>
<dbReference type="GO" id="GO:1905515">
    <property type="term" value="P:non-motile cilium assembly"/>
    <property type="evidence" value="ECO:0007669"/>
    <property type="project" value="TreeGrafter"/>
</dbReference>
<keyword evidence="3" id="KW-0963">Cytoplasm</keyword>
<dbReference type="Proteomes" id="UP000050525">
    <property type="component" value="Unassembled WGS sequence"/>
</dbReference>
<comment type="similarity">
    <text evidence="2">Belongs to the fuzzy family.</text>
</comment>
<evidence type="ECO:0000256" key="4">
    <source>
        <dbReference type="ARBA" id="ARBA00023212"/>
    </source>
</evidence>
<dbReference type="GO" id="GO:0005856">
    <property type="term" value="C:cytoskeleton"/>
    <property type="evidence" value="ECO:0007669"/>
    <property type="project" value="UniProtKB-SubCell"/>
</dbReference>
<dbReference type="EMBL" id="AKHW03004263">
    <property type="protein sequence ID" value="KYO30317.1"/>
    <property type="molecule type" value="Genomic_DNA"/>
</dbReference>
<feature type="domain" description="FUZ/MON1/HPS1 first Longin" evidence="6">
    <location>
        <begin position="11"/>
        <end position="132"/>
    </location>
</feature>
<keyword evidence="4" id="KW-0206">Cytoskeleton</keyword>
<gene>
    <name evidence="9" type="primary">FUZ</name>
    <name evidence="9" type="ORF">Y1Q_0018480</name>
</gene>
<feature type="domain" description="FUZ/MON1/HPS1 second Longin" evidence="7">
    <location>
        <begin position="171"/>
        <end position="255"/>
    </location>
</feature>
<dbReference type="AlphaFoldDB" id="A0A151N0Q9"/>
<evidence type="ECO:0000259" key="8">
    <source>
        <dbReference type="Pfam" id="PF19038"/>
    </source>
</evidence>
<dbReference type="PANTHER" id="PTHR13559">
    <property type="entry name" value="INTRACELLULAR TRAFFIC PROTEIN-RELATED"/>
    <property type="match status" value="1"/>
</dbReference>
<protein>
    <submittedName>
        <fullName evidence="9">Fuzzy-like protein isoform A</fullName>
    </submittedName>
</protein>
<dbReference type="InterPro" id="IPR043972">
    <property type="entry name" value="FUZ/MON1/HPS1_longin_1"/>
</dbReference>
<evidence type="ECO:0000256" key="2">
    <source>
        <dbReference type="ARBA" id="ARBA00008550"/>
    </source>
</evidence>